<accession>A0ABD2YMH7</accession>
<dbReference type="GO" id="GO:0005509">
    <property type="term" value="F:calcium ion binding"/>
    <property type="evidence" value="ECO:0007669"/>
    <property type="project" value="UniProtKB-ARBA"/>
</dbReference>
<dbReference type="PROSITE" id="PS50222">
    <property type="entry name" value="EF_HAND_2"/>
    <property type="match status" value="3"/>
</dbReference>
<dbReference type="AlphaFoldDB" id="A0ABD2YMH7"/>
<feature type="domain" description="EF-hand" evidence="3">
    <location>
        <begin position="15"/>
        <end position="50"/>
    </location>
</feature>
<reference evidence="4 5" key="1">
    <citation type="submission" date="2024-11" db="EMBL/GenBank/DDBJ databases">
        <title>A near-complete genome assembly of Cinchona calisaya.</title>
        <authorList>
            <person name="Lian D.C."/>
            <person name="Zhao X.W."/>
            <person name="Wei L."/>
        </authorList>
    </citation>
    <scope>NUCLEOTIDE SEQUENCE [LARGE SCALE GENOMIC DNA]</scope>
    <source>
        <tissue evidence="4">Nenye</tissue>
    </source>
</reference>
<dbReference type="SUPFAM" id="SSF47473">
    <property type="entry name" value="EF-hand"/>
    <property type="match status" value="1"/>
</dbReference>
<name>A0ABD2YMH7_9GENT</name>
<dbReference type="PANTHER" id="PTHR23050">
    <property type="entry name" value="CALCIUM BINDING PROTEIN"/>
    <property type="match status" value="1"/>
</dbReference>
<dbReference type="CDD" id="cd00051">
    <property type="entry name" value="EFh"/>
    <property type="match status" value="1"/>
</dbReference>
<organism evidence="4 5">
    <name type="scientific">Cinchona calisaya</name>
    <dbReference type="NCBI Taxonomy" id="153742"/>
    <lineage>
        <taxon>Eukaryota</taxon>
        <taxon>Viridiplantae</taxon>
        <taxon>Streptophyta</taxon>
        <taxon>Embryophyta</taxon>
        <taxon>Tracheophyta</taxon>
        <taxon>Spermatophyta</taxon>
        <taxon>Magnoliopsida</taxon>
        <taxon>eudicotyledons</taxon>
        <taxon>Gunneridae</taxon>
        <taxon>Pentapetalae</taxon>
        <taxon>asterids</taxon>
        <taxon>lamiids</taxon>
        <taxon>Gentianales</taxon>
        <taxon>Rubiaceae</taxon>
        <taxon>Cinchonoideae</taxon>
        <taxon>Cinchoneae</taxon>
        <taxon>Cinchona</taxon>
    </lineage>
</organism>
<proteinExistence type="predicted"/>
<dbReference type="Proteomes" id="UP001630127">
    <property type="component" value="Unassembled WGS sequence"/>
</dbReference>
<dbReference type="Pfam" id="PF13499">
    <property type="entry name" value="EF-hand_7"/>
    <property type="match status" value="1"/>
</dbReference>
<evidence type="ECO:0000256" key="1">
    <source>
        <dbReference type="ARBA" id="ARBA00022737"/>
    </source>
</evidence>
<dbReference type="SMART" id="SM00054">
    <property type="entry name" value="EFh"/>
    <property type="match status" value="3"/>
</dbReference>
<dbReference type="EMBL" id="JBJUIK010000013">
    <property type="protein sequence ID" value="KAL3508178.1"/>
    <property type="molecule type" value="Genomic_DNA"/>
</dbReference>
<keyword evidence="2" id="KW-0106">Calcium</keyword>
<evidence type="ECO:0000313" key="4">
    <source>
        <dbReference type="EMBL" id="KAL3508178.1"/>
    </source>
</evidence>
<feature type="domain" description="EF-hand" evidence="3">
    <location>
        <begin position="60"/>
        <end position="95"/>
    </location>
</feature>
<dbReference type="Pfam" id="PF13202">
    <property type="entry name" value="EF-hand_5"/>
    <property type="match status" value="1"/>
</dbReference>
<dbReference type="PROSITE" id="PS00018">
    <property type="entry name" value="EF_HAND_1"/>
    <property type="match status" value="3"/>
</dbReference>
<keyword evidence="5" id="KW-1185">Reference proteome</keyword>
<dbReference type="Gene3D" id="1.10.238.10">
    <property type="entry name" value="EF-hand"/>
    <property type="match status" value="1"/>
</dbReference>
<evidence type="ECO:0000259" key="3">
    <source>
        <dbReference type="PROSITE" id="PS50222"/>
    </source>
</evidence>
<keyword evidence="1" id="KW-0677">Repeat</keyword>
<evidence type="ECO:0000256" key="2">
    <source>
        <dbReference type="ARBA" id="ARBA00022837"/>
    </source>
</evidence>
<dbReference type="InterPro" id="IPR018247">
    <property type="entry name" value="EF_Hand_1_Ca_BS"/>
</dbReference>
<comment type="caution">
    <text evidence="4">The sequence shown here is derived from an EMBL/GenBank/DDBJ whole genome shotgun (WGS) entry which is preliminary data.</text>
</comment>
<gene>
    <name evidence="4" type="ORF">ACH5RR_033560</name>
</gene>
<dbReference type="InterPro" id="IPR011992">
    <property type="entry name" value="EF-hand-dom_pair"/>
</dbReference>
<feature type="domain" description="EF-hand" evidence="3">
    <location>
        <begin position="105"/>
        <end position="140"/>
    </location>
</feature>
<dbReference type="InterPro" id="IPR002048">
    <property type="entry name" value="EF_hand_dom"/>
</dbReference>
<dbReference type="InterPro" id="IPR050145">
    <property type="entry name" value="Centrin_CML-like"/>
</dbReference>
<protein>
    <recommendedName>
        <fullName evidence="3">EF-hand domain-containing protein</fullName>
    </recommendedName>
</protein>
<evidence type="ECO:0000313" key="5">
    <source>
        <dbReference type="Proteomes" id="UP001630127"/>
    </source>
</evidence>
<sequence length="178" mass="19454">MFHYRGSSLAAESSSRKSNLRSAFDVLDVDHDGKISHDDLRAFYGGYLGGGAAAGTSKYHKDDVIKSMISVADANRDGFVEYDEFEKVLGSEENKVNGIIPIRKTNGSLMEDVFKVMDRDGDGKVGHEDLKSYLYWAGFLNVKDDDVKAMIRLADGGPENGDDCGGVTYEGLLKILSL</sequence>